<feature type="compositionally biased region" description="Low complexity" evidence="1">
    <location>
        <begin position="985"/>
        <end position="994"/>
    </location>
</feature>
<evidence type="ECO:0000313" key="3">
    <source>
        <dbReference type="EMBL" id="VEU19881.1"/>
    </source>
</evidence>
<feature type="compositionally biased region" description="Basic residues" evidence="1">
    <location>
        <begin position="760"/>
        <end position="773"/>
    </location>
</feature>
<feature type="compositionally biased region" description="Basic residues" evidence="1">
    <location>
        <begin position="458"/>
        <end position="467"/>
    </location>
</feature>
<feature type="compositionally biased region" description="Acidic residues" evidence="1">
    <location>
        <begin position="887"/>
        <end position="905"/>
    </location>
</feature>
<proteinExistence type="predicted"/>
<dbReference type="Pfam" id="PF10407">
    <property type="entry name" value="Cytokin_check_N"/>
    <property type="match status" value="1"/>
</dbReference>
<feature type="region of interest" description="Disordered" evidence="1">
    <location>
        <begin position="400"/>
        <end position="508"/>
    </location>
</feature>
<dbReference type="InParanoid" id="A0A448YG45"/>
<feature type="compositionally biased region" description="Low complexity" evidence="1">
    <location>
        <begin position="598"/>
        <end position="621"/>
    </location>
</feature>
<feature type="compositionally biased region" description="Polar residues" evidence="1">
    <location>
        <begin position="244"/>
        <end position="253"/>
    </location>
</feature>
<feature type="compositionally biased region" description="Polar residues" evidence="1">
    <location>
        <begin position="369"/>
        <end position="378"/>
    </location>
</feature>
<feature type="region of interest" description="Disordered" evidence="1">
    <location>
        <begin position="718"/>
        <end position="811"/>
    </location>
</feature>
<feature type="region of interest" description="Disordered" evidence="1">
    <location>
        <begin position="213"/>
        <end position="265"/>
    </location>
</feature>
<dbReference type="EMBL" id="CAACVR010000001">
    <property type="protein sequence ID" value="VEU19881.1"/>
    <property type="molecule type" value="Genomic_DNA"/>
</dbReference>
<name>A0A448YG45_BRENA</name>
<feature type="domain" description="Nucleolar protein Dnt1-like N-terminal" evidence="2">
    <location>
        <begin position="25"/>
        <end position="93"/>
    </location>
</feature>
<feature type="compositionally biased region" description="Basic residues" evidence="1">
    <location>
        <begin position="479"/>
        <end position="488"/>
    </location>
</feature>
<feature type="compositionally biased region" description="Basic and acidic residues" evidence="1">
    <location>
        <begin position="316"/>
        <end position="349"/>
    </location>
</feature>
<evidence type="ECO:0000256" key="1">
    <source>
        <dbReference type="SAM" id="MobiDB-lite"/>
    </source>
</evidence>
<feature type="compositionally biased region" description="Polar residues" evidence="1">
    <location>
        <begin position="643"/>
        <end position="657"/>
    </location>
</feature>
<feature type="compositionally biased region" description="Basic residues" evidence="1">
    <location>
        <begin position="586"/>
        <end position="596"/>
    </location>
</feature>
<gene>
    <name evidence="3" type="ORF">BRENAR_LOCUS617</name>
</gene>
<feature type="compositionally biased region" description="Polar residues" evidence="1">
    <location>
        <begin position="418"/>
        <end position="434"/>
    </location>
</feature>
<feature type="compositionally biased region" description="Basic and acidic residues" evidence="1">
    <location>
        <begin position="489"/>
        <end position="500"/>
    </location>
</feature>
<dbReference type="AlphaFoldDB" id="A0A448YG45"/>
<feature type="compositionally biased region" description="Basic and acidic residues" evidence="1">
    <location>
        <begin position="662"/>
        <end position="672"/>
    </location>
</feature>
<dbReference type="Proteomes" id="UP000290900">
    <property type="component" value="Unassembled WGS sequence"/>
</dbReference>
<feature type="compositionally biased region" description="Polar residues" evidence="1">
    <location>
        <begin position="782"/>
        <end position="793"/>
    </location>
</feature>
<dbReference type="InterPro" id="IPR018844">
    <property type="entry name" value="Dnt1-like_N"/>
</dbReference>
<organism evidence="3 4">
    <name type="scientific">Brettanomyces naardenensis</name>
    <name type="common">Yeast</name>
    <dbReference type="NCBI Taxonomy" id="13370"/>
    <lineage>
        <taxon>Eukaryota</taxon>
        <taxon>Fungi</taxon>
        <taxon>Dikarya</taxon>
        <taxon>Ascomycota</taxon>
        <taxon>Saccharomycotina</taxon>
        <taxon>Pichiomycetes</taxon>
        <taxon>Pichiales</taxon>
        <taxon>Pichiaceae</taxon>
        <taxon>Brettanomyces</taxon>
    </lineage>
</organism>
<feature type="region of interest" description="Disordered" evidence="1">
    <location>
        <begin position="300"/>
        <end position="381"/>
    </location>
</feature>
<feature type="compositionally biased region" description="Polar residues" evidence="1">
    <location>
        <begin position="957"/>
        <end position="970"/>
    </location>
</feature>
<reference evidence="3 4" key="1">
    <citation type="submission" date="2018-12" db="EMBL/GenBank/DDBJ databases">
        <authorList>
            <person name="Tiukova I."/>
            <person name="Dainat J."/>
        </authorList>
    </citation>
    <scope>NUCLEOTIDE SEQUENCE [LARGE SCALE GENOMIC DNA]</scope>
</reference>
<feature type="region of interest" description="Disordered" evidence="1">
    <location>
        <begin position="569"/>
        <end position="689"/>
    </location>
</feature>
<dbReference type="GO" id="GO:0000183">
    <property type="term" value="P:rDNA heterochromatin formation"/>
    <property type="evidence" value="ECO:0007669"/>
    <property type="project" value="InterPro"/>
</dbReference>
<feature type="compositionally biased region" description="Low complexity" evidence="1">
    <location>
        <begin position="920"/>
        <end position="929"/>
    </location>
</feature>
<feature type="compositionally biased region" description="Basic and acidic residues" evidence="1">
    <location>
        <begin position="468"/>
        <end position="478"/>
    </location>
</feature>
<dbReference type="PANTHER" id="PTHR28196">
    <property type="entry name" value="NUCLEOLAR PROTEIN NET1-RELATED"/>
    <property type="match status" value="1"/>
</dbReference>
<keyword evidence="4" id="KW-1185">Reference proteome</keyword>
<feature type="compositionally biased region" description="Basic residues" evidence="1">
    <location>
        <begin position="350"/>
        <end position="362"/>
    </location>
</feature>
<dbReference type="InterPro" id="IPR043185">
    <property type="entry name" value="Net1/Tof2"/>
</dbReference>
<accession>A0A448YG45</accession>
<feature type="compositionally biased region" description="Acidic residues" evidence="1">
    <location>
        <begin position="1008"/>
        <end position="1022"/>
    </location>
</feature>
<evidence type="ECO:0000313" key="4">
    <source>
        <dbReference type="Proteomes" id="UP000290900"/>
    </source>
</evidence>
<dbReference type="OrthoDB" id="6365676at2759"/>
<sequence length="1075" mass="114007">MRASSPFVVGSNSYTIHPDYRGAIKKFLHITSLSNTLKGLAAEIQQRFLRIYPDEKPLQIVKIQDVDECDLDPDYTVSMIFDVSNVVRVLVADELQTEGEPFIHGKRRLDGDLNKVMRKIRRQPQIQVPNISSIWDDVETEATTIKKPAAAIAKKTTKNASKKETLSGKQILPGPDATLDHTIVVEPKKASNMKVASPIVAKGSPKRITSGMLSAASQPNLSKNSDAEDSTYEQIEENDEGYHSASTSATLEATPNKKKRRASVPAKADVIRNKVKPGEDGEVSRTIEEIEAPVKVVSAKAKPRKNVAKKVSNKKPLTEDKVDSKKIEDEKKTPKTTKKVAEKALEVQTKKKPLKALAKKAKKTDEQMDSSSLSTAKSATDAVSELTAALANGLPVIAFPTVGLPTAPPASLQFEPQARSQISPQPLPTQTAENFVSEKKPGSAEGVEEPSIDIEKTKPKKPTKPRKPRDAKSAETKAKAPRVRKPRMTKKEKEAAEKAATELAGKSAVEIAEENVPLTSVSAAVVSGVVAPALSDASLVAATPSKKRAYKKKADRTTAVAEVSGVMTTASGTIPPDTLSASPTVPKKRTYKKRATKTAETADSSATGTTVSTADSSSVTSQAPKKRTYKKRAKAPAVEAGDASTSTEKPNEVSSKVSQKRGVKEPTDEPAPKRKRTSKKDALAKLAPTDAPTMIASSVSAGTTTVSVIAPSASTSLGAVKKGKGVPEASEMSVPASENPKSGDTKSVPEAAASIEAGTTKKKAATPRKKSAKIKVVEEPNGSLSQNTATGSAKSLHGNEAKGLPTNGNTSKQQVIDLLNAEIKRPGSLSPKAVREDEVSPDIDTSNIIKGARRRSSPHESANVEPGSALRNVIVSSPAVMSSSSESESELGESESELDDGEEETTFSKRLRVVKTPKGSAAKAKVVASNTPTRKKVPQPKTATTEKKSMTVRKTAATPTIRSTTSSLPKLSQLMERGLPNVRESSAGSQSSSAPTRDTGLLSKLESESDSDDTDSESESDSALDSSVDSGSDEVDSGSFIDAKAASHIIKKGKSKKRNSGFMALLSDARRAGNR</sequence>
<feature type="compositionally biased region" description="Polar residues" evidence="1">
    <location>
        <begin position="213"/>
        <end position="224"/>
    </location>
</feature>
<feature type="compositionally biased region" description="Basic residues" evidence="1">
    <location>
        <begin position="624"/>
        <end position="634"/>
    </location>
</feature>
<protein>
    <submittedName>
        <fullName evidence="3">DEKNAAC100715</fullName>
    </submittedName>
</protein>
<feature type="region of interest" description="Disordered" evidence="1">
    <location>
        <begin position="823"/>
        <end position="1075"/>
    </location>
</feature>
<evidence type="ECO:0000259" key="2">
    <source>
        <dbReference type="Pfam" id="PF10407"/>
    </source>
</evidence>
<dbReference type="STRING" id="13370.A0A448YG45"/>
<dbReference type="PANTHER" id="PTHR28196:SF1">
    <property type="entry name" value="NUCLEOLAR PROTEIN NET1-RELATED"/>
    <property type="match status" value="1"/>
</dbReference>
<feature type="compositionally biased region" description="Acidic residues" evidence="1">
    <location>
        <begin position="227"/>
        <end position="239"/>
    </location>
</feature>
<feature type="compositionally biased region" description="Basic residues" evidence="1">
    <location>
        <begin position="301"/>
        <end position="313"/>
    </location>
</feature>
<feature type="compositionally biased region" description="Basic residues" evidence="1">
    <location>
        <begin position="1049"/>
        <end position="1059"/>
    </location>
</feature>